<proteinExistence type="predicted"/>
<gene>
    <name evidence="1" type="ORF">CONPUDRAFT_144942</name>
</gene>
<dbReference type="SUPFAM" id="SSF82171">
    <property type="entry name" value="DPP6 N-terminal domain-like"/>
    <property type="match status" value="1"/>
</dbReference>
<evidence type="ECO:0000313" key="1">
    <source>
        <dbReference type="EMBL" id="EIW79791.1"/>
    </source>
</evidence>
<dbReference type="KEGG" id="cput:CONPUDRAFT_144942"/>
<dbReference type="RefSeq" id="XP_007770136.1">
    <property type="nucleotide sequence ID" value="XM_007771946.1"/>
</dbReference>
<comment type="caution">
    <text evidence="1">The sequence shown here is derived from an EMBL/GenBank/DDBJ whole genome shotgun (WGS) entry which is preliminary data.</text>
</comment>
<keyword evidence="2" id="KW-1185">Reference proteome</keyword>
<dbReference type="OMA" id="QWECEST"/>
<sequence length="555" mass="62170">MGNTVVIFSLPEEVLVLVFLELGLQSLVHCKRVRFPLNIACRHFWHTFKNSVLLQYWTELQESCMYDPLPDCEASSAQSRLEKLRAHRRVWSAFSWSDPEVIGDCRDAVCWAFIGDVLAIGRSGRVVCRQIGSASAHVPPRTWMVGHPMRDYSIAIDPAQDLLVVVGNAEEGSSTKVIFFKLSTGARHPAAYGDISVYEENEIRADRIDGCQVHGSRLGVLLRSHQPTSVLKIWDWTSGELIFDLHMHILWSFSFLPGDLVLLALLPDNSDVTQLFICDLSSGTFAGRRIVLNKCADNSQLPHICKFRFFAKDEEDVEMVSVRPIILPSQSPVSRAAGDISSFLLKPESQLLAVTIHLDRNGRINETTTLIPLSTIMEYVDRARSASVLHLEVRWDEGVPSGAHKLHAVTGFGRQWECESTYGTRFACLYQISRGRFEPRDSHLDMPPEVIKVNGEWRCTHNQIAEEPEGVHGRCADILLPRLPDGKRWEKVLLGAEAMVVISDGREDGLGITFGILTLQGPEAKESACSKETREEGMMPIWRRVPRSIVPGLLA</sequence>
<dbReference type="GeneID" id="19202008"/>
<dbReference type="Proteomes" id="UP000053558">
    <property type="component" value="Unassembled WGS sequence"/>
</dbReference>
<evidence type="ECO:0008006" key="3">
    <source>
        <dbReference type="Google" id="ProtNLM"/>
    </source>
</evidence>
<protein>
    <recommendedName>
        <fullName evidence="3">F-box domain-containing protein</fullName>
    </recommendedName>
</protein>
<reference evidence="2" key="1">
    <citation type="journal article" date="2012" name="Science">
        <title>The Paleozoic origin of enzymatic lignin decomposition reconstructed from 31 fungal genomes.</title>
        <authorList>
            <person name="Floudas D."/>
            <person name="Binder M."/>
            <person name="Riley R."/>
            <person name="Barry K."/>
            <person name="Blanchette R.A."/>
            <person name="Henrissat B."/>
            <person name="Martinez A.T."/>
            <person name="Otillar R."/>
            <person name="Spatafora J.W."/>
            <person name="Yadav J.S."/>
            <person name="Aerts A."/>
            <person name="Benoit I."/>
            <person name="Boyd A."/>
            <person name="Carlson A."/>
            <person name="Copeland A."/>
            <person name="Coutinho P.M."/>
            <person name="de Vries R.P."/>
            <person name="Ferreira P."/>
            <person name="Findley K."/>
            <person name="Foster B."/>
            <person name="Gaskell J."/>
            <person name="Glotzer D."/>
            <person name="Gorecki P."/>
            <person name="Heitman J."/>
            <person name="Hesse C."/>
            <person name="Hori C."/>
            <person name="Igarashi K."/>
            <person name="Jurgens J.A."/>
            <person name="Kallen N."/>
            <person name="Kersten P."/>
            <person name="Kohler A."/>
            <person name="Kuees U."/>
            <person name="Kumar T.K.A."/>
            <person name="Kuo A."/>
            <person name="LaButti K."/>
            <person name="Larrondo L.F."/>
            <person name="Lindquist E."/>
            <person name="Ling A."/>
            <person name="Lombard V."/>
            <person name="Lucas S."/>
            <person name="Lundell T."/>
            <person name="Martin R."/>
            <person name="McLaughlin D.J."/>
            <person name="Morgenstern I."/>
            <person name="Morin E."/>
            <person name="Murat C."/>
            <person name="Nagy L.G."/>
            <person name="Nolan M."/>
            <person name="Ohm R.A."/>
            <person name="Patyshakuliyeva A."/>
            <person name="Rokas A."/>
            <person name="Ruiz-Duenas F.J."/>
            <person name="Sabat G."/>
            <person name="Salamov A."/>
            <person name="Samejima M."/>
            <person name="Schmutz J."/>
            <person name="Slot J.C."/>
            <person name="St John F."/>
            <person name="Stenlid J."/>
            <person name="Sun H."/>
            <person name="Sun S."/>
            <person name="Syed K."/>
            <person name="Tsang A."/>
            <person name="Wiebenga A."/>
            <person name="Young D."/>
            <person name="Pisabarro A."/>
            <person name="Eastwood D.C."/>
            <person name="Martin F."/>
            <person name="Cullen D."/>
            <person name="Grigoriev I.V."/>
            <person name="Hibbett D.S."/>
        </authorList>
    </citation>
    <scope>NUCLEOTIDE SEQUENCE [LARGE SCALE GENOMIC DNA]</scope>
    <source>
        <strain evidence="2">RWD-64-598 SS2</strain>
    </source>
</reference>
<accession>A0A5M3MMH1</accession>
<dbReference type="AlphaFoldDB" id="A0A5M3MMH1"/>
<evidence type="ECO:0000313" key="2">
    <source>
        <dbReference type="Proteomes" id="UP000053558"/>
    </source>
</evidence>
<dbReference type="EMBL" id="JH711580">
    <property type="protein sequence ID" value="EIW79791.1"/>
    <property type="molecule type" value="Genomic_DNA"/>
</dbReference>
<name>A0A5M3MMH1_CONPW</name>
<dbReference type="OrthoDB" id="3256413at2759"/>
<organism evidence="1 2">
    <name type="scientific">Coniophora puteana (strain RWD-64-598)</name>
    <name type="common">Brown rot fungus</name>
    <dbReference type="NCBI Taxonomy" id="741705"/>
    <lineage>
        <taxon>Eukaryota</taxon>
        <taxon>Fungi</taxon>
        <taxon>Dikarya</taxon>
        <taxon>Basidiomycota</taxon>
        <taxon>Agaricomycotina</taxon>
        <taxon>Agaricomycetes</taxon>
        <taxon>Agaricomycetidae</taxon>
        <taxon>Boletales</taxon>
        <taxon>Coniophorineae</taxon>
        <taxon>Coniophoraceae</taxon>
        <taxon>Coniophora</taxon>
    </lineage>
</organism>